<dbReference type="InterPro" id="IPR015797">
    <property type="entry name" value="NUDIX_hydrolase-like_dom_sf"/>
</dbReference>
<dbReference type="Pfam" id="PF00293">
    <property type="entry name" value="NUDIX"/>
    <property type="match status" value="1"/>
</dbReference>
<accession>A0A5N5T524</accession>
<dbReference type="InterPro" id="IPR000086">
    <property type="entry name" value="NUDIX_hydrolase_dom"/>
</dbReference>
<dbReference type="Pfam" id="PF15916">
    <property type="entry name" value="DUF4743"/>
    <property type="match status" value="1"/>
</dbReference>
<keyword evidence="2" id="KW-0378">Hydrolase</keyword>
<name>A0A5N5T524_9CRUS</name>
<dbReference type="Gene3D" id="3.90.79.10">
    <property type="entry name" value="Nucleoside Triphosphate Pyrophosphohydrolase"/>
    <property type="match status" value="1"/>
</dbReference>
<evidence type="ECO:0000313" key="3">
    <source>
        <dbReference type="Proteomes" id="UP000326759"/>
    </source>
</evidence>
<evidence type="ECO:0000259" key="1">
    <source>
        <dbReference type="PROSITE" id="PS51462"/>
    </source>
</evidence>
<comment type="caution">
    <text evidence="2">The sequence shown here is derived from an EMBL/GenBank/DDBJ whole genome shotgun (WGS) entry which is preliminary data.</text>
</comment>
<evidence type="ECO:0000313" key="2">
    <source>
        <dbReference type="EMBL" id="KAB7501693.1"/>
    </source>
</evidence>
<dbReference type="CDD" id="cd03676">
    <property type="entry name" value="NUDIX_Tnr3_like"/>
    <property type="match status" value="1"/>
</dbReference>
<dbReference type="PROSITE" id="PS51462">
    <property type="entry name" value="NUDIX"/>
    <property type="match status" value="1"/>
</dbReference>
<dbReference type="GO" id="GO:0044715">
    <property type="term" value="F:8-oxo-dGDP phosphatase activity"/>
    <property type="evidence" value="ECO:0007669"/>
    <property type="project" value="TreeGrafter"/>
</dbReference>
<dbReference type="SUPFAM" id="SSF55811">
    <property type="entry name" value="Nudix"/>
    <property type="match status" value="1"/>
</dbReference>
<organism evidence="2 3">
    <name type="scientific">Armadillidium nasatum</name>
    <dbReference type="NCBI Taxonomy" id="96803"/>
    <lineage>
        <taxon>Eukaryota</taxon>
        <taxon>Metazoa</taxon>
        <taxon>Ecdysozoa</taxon>
        <taxon>Arthropoda</taxon>
        <taxon>Crustacea</taxon>
        <taxon>Multicrustacea</taxon>
        <taxon>Malacostraca</taxon>
        <taxon>Eumalacostraca</taxon>
        <taxon>Peracarida</taxon>
        <taxon>Isopoda</taxon>
        <taxon>Oniscidea</taxon>
        <taxon>Crinocheta</taxon>
        <taxon>Armadillidiidae</taxon>
        <taxon>Armadillidium</taxon>
    </lineage>
</organism>
<dbReference type="EMBL" id="SEYY01009854">
    <property type="protein sequence ID" value="KAB7501693.1"/>
    <property type="molecule type" value="Genomic_DNA"/>
</dbReference>
<dbReference type="Proteomes" id="UP000326759">
    <property type="component" value="Unassembled WGS sequence"/>
</dbReference>
<dbReference type="OrthoDB" id="10261522at2759"/>
<dbReference type="FunFam" id="3.90.79.10:FF:000019">
    <property type="entry name" value="Thiamin pyrophosphokinase, putative"/>
    <property type="match status" value="1"/>
</dbReference>
<gene>
    <name evidence="2" type="primary">NUDT20</name>
    <name evidence="2" type="ORF">Anas_09005</name>
</gene>
<dbReference type="PANTHER" id="PTHR13622">
    <property type="entry name" value="THIAMIN PYROPHOSPHOKINASE"/>
    <property type="match status" value="1"/>
</dbReference>
<feature type="domain" description="Nudix hydrolase" evidence="1">
    <location>
        <begin position="117"/>
        <end position="260"/>
    </location>
</feature>
<keyword evidence="3" id="KW-1185">Reference proteome</keyword>
<dbReference type="AlphaFoldDB" id="A0A5N5T524"/>
<dbReference type="PANTHER" id="PTHR13622:SF8">
    <property type="entry name" value="THIAMIN PYROPHOSPHOKINASE 1"/>
    <property type="match status" value="1"/>
</dbReference>
<dbReference type="InterPro" id="IPR031804">
    <property type="entry name" value="DUF4743"/>
</dbReference>
<protein>
    <submittedName>
        <fullName evidence="2">Nudix hydrolase 20, chloroplastic</fullName>
    </submittedName>
</protein>
<sequence>NILKHLYIIFTGLRSIHGECIPLIACGRQVGMIRPDVAYFLEKYPDVFTATPTAFYLNPEFTTYESRSQAIDMVLRDLRVKSNLIALRGWRDECFNVWSDFGSEPLFKIERSASTVLGTRAFGIHITGYTRQPDGSTGVWLQKRSATKPTWPGMFDSMVGGGITAGLSSSEVVIKEAEEEASIPREIIQNAVPVGTVSFFTETERGLHANTEFVYDLELPNDFIPKNSDGEVEGFELVPVQELLSRVLSSKYKLTSAPIAINFLLRNGLINPDNEPNIPAVQELLHLPLHHIYRQWPSSQFTPSPLASSLSFSAENATSSNSTICIKA</sequence>
<proteinExistence type="predicted"/>
<reference evidence="2 3" key="1">
    <citation type="journal article" date="2019" name="PLoS Biol.">
        <title>Sex chromosomes control vertical transmission of feminizing Wolbachia symbionts in an isopod.</title>
        <authorList>
            <person name="Becking T."/>
            <person name="Chebbi M.A."/>
            <person name="Giraud I."/>
            <person name="Moumen B."/>
            <person name="Laverre T."/>
            <person name="Caubet Y."/>
            <person name="Peccoud J."/>
            <person name="Gilbert C."/>
            <person name="Cordaux R."/>
        </authorList>
    </citation>
    <scope>NUCLEOTIDE SEQUENCE [LARGE SCALE GENOMIC DNA]</scope>
    <source>
        <strain evidence="2">ANa2</strain>
        <tissue evidence="2">Whole body excluding digestive tract and cuticle</tissue>
    </source>
</reference>
<feature type="non-terminal residue" evidence="2">
    <location>
        <position position="1"/>
    </location>
</feature>